<dbReference type="OrthoDB" id="9802574at2"/>
<keyword evidence="2" id="KW-1277">Toxin-antitoxin system</keyword>
<evidence type="ECO:0000256" key="2">
    <source>
        <dbReference type="ARBA" id="ARBA00022649"/>
    </source>
</evidence>
<sequence>MKSISGKKLCKLVEKKGWILKKITGSHYIYEKPDESKIISIPVHRNQDLKLGT</sequence>
<gene>
    <name evidence="8" type="ORF">NIES80_35110</name>
</gene>
<dbReference type="AlphaFoldDB" id="A0A480AHG8"/>
<evidence type="ECO:0000256" key="5">
    <source>
        <dbReference type="ARBA" id="ARBA00022801"/>
    </source>
</evidence>
<evidence type="ECO:0000313" key="9">
    <source>
        <dbReference type="Proteomes" id="UP000299367"/>
    </source>
</evidence>
<comment type="similarity">
    <text evidence="1">Belongs to the HicA mRNA interferase family.</text>
</comment>
<organism evidence="8 9">
    <name type="scientific">Dolichospermum planctonicum</name>
    <dbReference type="NCBI Taxonomy" id="136072"/>
    <lineage>
        <taxon>Bacteria</taxon>
        <taxon>Bacillati</taxon>
        <taxon>Cyanobacteriota</taxon>
        <taxon>Cyanophyceae</taxon>
        <taxon>Nostocales</taxon>
        <taxon>Aphanizomenonaceae</taxon>
        <taxon>Dolichospermum</taxon>
    </lineage>
</organism>
<evidence type="ECO:0000256" key="4">
    <source>
        <dbReference type="ARBA" id="ARBA00022759"/>
    </source>
</evidence>
<keyword evidence="4" id="KW-0255">Endonuclease</keyword>
<dbReference type="Pfam" id="PF07927">
    <property type="entry name" value="HicA_toxin"/>
    <property type="match status" value="1"/>
</dbReference>
<name>A0A480AHG8_9CYAN</name>
<evidence type="ECO:0000256" key="6">
    <source>
        <dbReference type="ARBA" id="ARBA00022884"/>
    </source>
</evidence>
<dbReference type="Proteomes" id="UP000299367">
    <property type="component" value="Unassembled WGS sequence"/>
</dbReference>
<dbReference type="RefSeq" id="WP_137909231.1">
    <property type="nucleotide sequence ID" value="NZ_BJCF01000053.1"/>
</dbReference>
<dbReference type="Gene3D" id="3.30.920.30">
    <property type="entry name" value="Hypothetical protein"/>
    <property type="match status" value="1"/>
</dbReference>
<dbReference type="SUPFAM" id="SSF54786">
    <property type="entry name" value="YcfA/nrd intein domain"/>
    <property type="match status" value="1"/>
</dbReference>
<dbReference type="InterPro" id="IPR012933">
    <property type="entry name" value="HicA_mRNA_interferase"/>
</dbReference>
<evidence type="ECO:0000256" key="3">
    <source>
        <dbReference type="ARBA" id="ARBA00022722"/>
    </source>
</evidence>
<accession>A0A480AHG8</accession>
<keyword evidence="7" id="KW-0346">Stress response</keyword>
<dbReference type="InterPro" id="IPR038570">
    <property type="entry name" value="HicA_sf"/>
</dbReference>
<dbReference type="GO" id="GO:0004519">
    <property type="term" value="F:endonuclease activity"/>
    <property type="evidence" value="ECO:0007669"/>
    <property type="project" value="UniProtKB-KW"/>
</dbReference>
<dbReference type="GO" id="GO:0016787">
    <property type="term" value="F:hydrolase activity"/>
    <property type="evidence" value="ECO:0007669"/>
    <property type="project" value="UniProtKB-KW"/>
</dbReference>
<reference evidence="9" key="1">
    <citation type="submission" date="2019-02" db="EMBL/GenBank/DDBJ databases">
        <title>Draft genome sequence of Dolichospermum planctonicum NIES-80.</title>
        <authorList>
            <person name="Yamaguchi H."/>
            <person name="Suzuki S."/>
            <person name="Kawachi M."/>
        </authorList>
    </citation>
    <scope>NUCLEOTIDE SEQUENCE [LARGE SCALE GENOMIC DNA]</scope>
    <source>
        <strain evidence="9">NIES-80</strain>
    </source>
</reference>
<proteinExistence type="inferred from homology"/>
<protein>
    <submittedName>
        <fullName evidence="8">YcfA family protein</fullName>
    </submittedName>
</protein>
<dbReference type="GO" id="GO:0003729">
    <property type="term" value="F:mRNA binding"/>
    <property type="evidence" value="ECO:0007669"/>
    <property type="project" value="InterPro"/>
</dbReference>
<dbReference type="EMBL" id="BJCF01000053">
    <property type="protein sequence ID" value="GCL43792.1"/>
    <property type="molecule type" value="Genomic_DNA"/>
</dbReference>
<keyword evidence="3" id="KW-0540">Nuclease</keyword>
<comment type="caution">
    <text evidence="8">The sequence shown here is derived from an EMBL/GenBank/DDBJ whole genome shotgun (WGS) entry which is preliminary data.</text>
</comment>
<keyword evidence="6" id="KW-0694">RNA-binding</keyword>
<evidence type="ECO:0000256" key="7">
    <source>
        <dbReference type="ARBA" id="ARBA00023016"/>
    </source>
</evidence>
<keyword evidence="5" id="KW-0378">Hydrolase</keyword>
<evidence type="ECO:0000313" key="8">
    <source>
        <dbReference type="EMBL" id="GCL43792.1"/>
    </source>
</evidence>
<evidence type="ECO:0000256" key="1">
    <source>
        <dbReference type="ARBA" id="ARBA00006620"/>
    </source>
</evidence>